<evidence type="ECO:0000256" key="6">
    <source>
        <dbReference type="ARBA" id="ARBA00023136"/>
    </source>
</evidence>
<dbReference type="AlphaFoldDB" id="A0A165YRX5"/>
<dbReference type="PANTHER" id="PTHR30151:SF41">
    <property type="entry name" value="ABC TRANSPORTER PERMEASE PROTEIN"/>
    <property type="match status" value="1"/>
</dbReference>
<comment type="similarity">
    <text evidence="7">Belongs to the binding-protein-dependent transport system permease family.</text>
</comment>
<dbReference type="RefSeq" id="WP_063386965.1">
    <property type="nucleotide sequence ID" value="NZ_CP017703.1"/>
</dbReference>
<dbReference type="InterPro" id="IPR035906">
    <property type="entry name" value="MetI-like_sf"/>
</dbReference>
<dbReference type="Gene3D" id="1.10.3720.10">
    <property type="entry name" value="MetI-like"/>
    <property type="match status" value="1"/>
</dbReference>
<evidence type="ECO:0000256" key="1">
    <source>
        <dbReference type="ARBA" id="ARBA00004651"/>
    </source>
</evidence>
<evidence type="ECO:0000256" key="3">
    <source>
        <dbReference type="ARBA" id="ARBA00022475"/>
    </source>
</evidence>
<dbReference type="InterPro" id="IPR000515">
    <property type="entry name" value="MetI-like"/>
</dbReference>
<comment type="subcellular location">
    <subcellularLocation>
        <location evidence="1 7">Cell membrane</location>
        <topology evidence="1 7">Multi-pass membrane protein</topology>
    </subcellularLocation>
</comment>
<dbReference type="GO" id="GO:0055085">
    <property type="term" value="P:transmembrane transport"/>
    <property type="evidence" value="ECO:0007669"/>
    <property type="project" value="InterPro"/>
</dbReference>
<accession>A0A165YRX5</accession>
<reference evidence="10 11" key="1">
    <citation type="submission" date="2016-04" db="EMBL/GenBank/DDBJ databases">
        <title>Draft genome sequence of Aeribacillus pallidus 8m3 from petroleum reservoir.</title>
        <authorList>
            <person name="Poltaraus A.B."/>
            <person name="Nazina T.N."/>
            <person name="Tourova T.P."/>
            <person name="Malakho S.M."/>
            <person name="Korshunova A.V."/>
            <person name="Sokolova D.S."/>
        </authorList>
    </citation>
    <scope>NUCLEOTIDE SEQUENCE [LARGE SCALE GENOMIC DNA]</scope>
    <source>
        <strain evidence="10 11">8m3</strain>
    </source>
</reference>
<feature type="transmembrane region" description="Helical" evidence="7">
    <location>
        <begin position="147"/>
        <end position="167"/>
    </location>
</feature>
<keyword evidence="10" id="KW-0547">Nucleotide-binding</keyword>
<dbReference type="Proteomes" id="UP000214606">
    <property type="component" value="Chromosome"/>
</dbReference>
<name>A0A165YRX5_9BACI</name>
<organism evidence="10 11">
    <name type="scientific">Aeribacillus pallidus</name>
    <dbReference type="NCBI Taxonomy" id="33936"/>
    <lineage>
        <taxon>Bacteria</taxon>
        <taxon>Bacillati</taxon>
        <taxon>Bacillota</taxon>
        <taxon>Bacilli</taxon>
        <taxon>Bacillales</taxon>
        <taxon>Bacillaceae</taxon>
        <taxon>Aeribacillus</taxon>
    </lineage>
</organism>
<dbReference type="GO" id="GO:0005524">
    <property type="term" value="F:ATP binding"/>
    <property type="evidence" value="ECO:0007669"/>
    <property type="project" value="UniProtKB-KW"/>
</dbReference>
<feature type="transmembrane region" description="Helical" evidence="7">
    <location>
        <begin position="81"/>
        <end position="108"/>
    </location>
</feature>
<keyword evidence="2 7" id="KW-0813">Transport</keyword>
<dbReference type="Proteomes" id="UP000076476">
    <property type="component" value="Unassembled WGS sequence"/>
</dbReference>
<reference evidence="9 12" key="2">
    <citation type="submission" date="2016-10" db="EMBL/GenBank/DDBJ databases">
        <title>The whole genome sequencing and assembly of Aeribacillus pallidus KCTC3564 strain.</title>
        <authorList>
            <person name="Lee Y.-J."/>
            <person name="Park M.-K."/>
            <person name="Yi H."/>
            <person name="Bahn Y.-S."/>
            <person name="Kim J.F."/>
            <person name="Lee D.-W."/>
        </authorList>
    </citation>
    <scope>NUCLEOTIDE SEQUENCE [LARGE SCALE GENOMIC DNA]</scope>
    <source>
        <strain evidence="9 12">KCTC3564</strain>
    </source>
</reference>
<dbReference type="OrthoDB" id="9804353at2"/>
<keyword evidence="10" id="KW-0067">ATP-binding</keyword>
<dbReference type="STRING" id="33936.AZI98_03800"/>
<dbReference type="SUPFAM" id="SSF161098">
    <property type="entry name" value="MetI-like"/>
    <property type="match status" value="1"/>
</dbReference>
<evidence type="ECO:0000256" key="7">
    <source>
        <dbReference type="RuleBase" id="RU363032"/>
    </source>
</evidence>
<dbReference type="EMBL" id="CP017703">
    <property type="protein sequence ID" value="ASS90306.1"/>
    <property type="molecule type" value="Genomic_DNA"/>
</dbReference>
<evidence type="ECO:0000313" key="11">
    <source>
        <dbReference type="Proteomes" id="UP000076476"/>
    </source>
</evidence>
<keyword evidence="3" id="KW-1003">Cell membrane</keyword>
<keyword evidence="5 7" id="KW-1133">Transmembrane helix</keyword>
<dbReference type="EMBL" id="LWBR01000010">
    <property type="protein sequence ID" value="KZN97388.1"/>
    <property type="molecule type" value="Genomic_DNA"/>
</dbReference>
<feature type="domain" description="ABC transmembrane type-1" evidence="8">
    <location>
        <begin position="82"/>
        <end position="270"/>
    </location>
</feature>
<feature type="transmembrane region" description="Helical" evidence="7">
    <location>
        <begin position="207"/>
        <end position="227"/>
    </location>
</feature>
<dbReference type="KEGG" id="apak:AP3564_08740"/>
<feature type="transmembrane region" description="Helical" evidence="7">
    <location>
        <begin position="120"/>
        <end position="141"/>
    </location>
</feature>
<evidence type="ECO:0000313" key="9">
    <source>
        <dbReference type="EMBL" id="ASS90306.1"/>
    </source>
</evidence>
<dbReference type="Pfam" id="PF00528">
    <property type="entry name" value="BPD_transp_1"/>
    <property type="match status" value="1"/>
</dbReference>
<protein>
    <submittedName>
        <fullName evidence="10">ABC transporter ATP-binding protein</fullName>
    </submittedName>
</protein>
<evidence type="ECO:0000256" key="2">
    <source>
        <dbReference type="ARBA" id="ARBA00022448"/>
    </source>
</evidence>
<keyword evidence="11" id="KW-1185">Reference proteome</keyword>
<gene>
    <name evidence="9" type="ORF">AP3564_08740</name>
    <name evidence="10" type="ORF">AZI98_03800</name>
</gene>
<feature type="transmembrane region" description="Helical" evidence="7">
    <location>
        <begin position="247"/>
        <end position="274"/>
    </location>
</feature>
<evidence type="ECO:0000313" key="12">
    <source>
        <dbReference type="Proteomes" id="UP000214606"/>
    </source>
</evidence>
<evidence type="ECO:0000259" key="8">
    <source>
        <dbReference type="PROSITE" id="PS50928"/>
    </source>
</evidence>
<dbReference type="GO" id="GO:0005886">
    <property type="term" value="C:plasma membrane"/>
    <property type="evidence" value="ECO:0007669"/>
    <property type="project" value="UniProtKB-SubCell"/>
</dbReference>
<keyword evidence="4 7" id="KW-0812">Transmembrane</keyword>
<dbReference type="CDD" id="cd06261">
    <property type="entry name" value="TM_PBP2"/>
    <property type="match status" value="1"/>
</dbReference>
<evidence type="ECO:0000313" key="10">
    <source>
        <dbReference type="EMBL" id="KZN97388.1"/>
    </source>
</evidence>
<dbReference type="GeneID" id="301125122"/>
<dbReference type="PROSITE" id="PS50928">
    <property type="entry name" value="ABC_TM1"/>
    <property type="match status" value="1"/>
</dbReference>
<sequence>MSVQTATTQTKEIVAQSNNTGKLKIWSKSKWKIIGPIAALVVFLSLWQFVPIMVGVQPFILPKPTDVLQAAVEDWELLWPAIQITVAESVIGFVISAIIGIGFAVLLASSKILEISIYPYAVILQTIPVVAVAPIVVIWFGSGFNSIVMISFLIGFFPIISNTLMGLNSVDKNMSELFTLYNASKWQKMWKLRIPAAMPYMMTGLKISSTLSIVGAITGEYIAGIGGGKGGLGYAITVAAVQLKTPYLFACGIAAAIFGIVFYLLVSLFSHFMLRSWHESAMKGEK</sequence>
<feature type="transmembrane region" description="Helical" evidence="7">
    <location>
        <begin position="33"/>
        <end position="61"/>
    </location>
</feature>
<keyword evidence="6 7" id="KW-0472">Membrane</keyword>
<evidence type="ECO:0000256" key="4">
    <source>
        <dbReference type="ARBA" id="ARBA00022692"/>
    </source>
</evidence>
<evidence type="ECO:0000256" key="5">
    <source>
        <dbReference type="ARBA" id="ARBA00022989"/>
    </source>
</evidence>
<proteinExistence type="inferred from homology"/>
<dbReference type="PANTHER" id="PTHR30151">
    <property type="entry name" value="ALKANE SULFONATE ABC TRANSPORTER-RELATED, MEMBRANE SUBUNIT"/>
    <property type="match status" value="1"/>
</dbReference>